<feature type="signal peptide" evidence="5">
    <location>
        <begin position="1"/>
        <end position="25"/>
    </location>
</feature>
<dbReference type="SUPFAM" id="SSF53254">
    <property type="entry name" value="Phosphoglycerate mutase-like"/>
    <property type="match status" value="1"/>
</dbReference>
<reference evidence="6 7" key="1">
    <citation type="journal article" date="2018" name="Mol. Biol. Evol.">
        <title>Broad Genomic Sampling Reveals a Smut Pathogenic Ancestry of the Fungal Clade Ustilaginomycotina.</title>
        <authorList>
            <person name="Kijpornyongpan T."/>
            <person name="Mondo S.J."/>
            <person name="Barry K."/>
            <person name="Sandor L."/>
            <person name="Lee J."/>
            <person name="Lipzen A."/>
            <person name="Pangilinan J."/>
            <person name="LaButti K."/>
            <person name="Hainaut M."/>
            <person name="Henrissat B."/>
            <person name="Grigoriev I.V."/>
            <person name="Spatafora J.W."/>
            <person name="Aime M.C."/>
        </authorList>
    </citation>
    <scope>NUCLEOTIDE SEQUENCE [LARGE SCALE GENOMIC DNA]</scope>
    <source>
        <strain evidence="6 7">MCA 4658</strain>
    </source>
</reference>
<feature type="disulfide bond" evidence="3">
    <location>
        <begin position="488"/>
        <end position="496"/>
    </location>
</feature>
<feature type="compositionally biased region" description="Polar residues" evidence="4">
    <location>
        <begin position="37"/>
        <end position="50"/>
    </location>
</feature>
<dbReference type="OrthoDB" id="6509975at2759"/>
<dbReference type="GeneID" id="37034699"/>
<dbReference type="AlphaFoldDB" id="A0A316W8P4"/>
<evidence type="ECO:0000256" key="2">
    <source>
        <dbReference type="ARBA" id="ARBA00023180"/>
    </source>
</evidence>
<keyword evidence="2" id="KW-0325">Glycoprotein</keyword>
<dbReference type="PANTHER" id="PTHR20963">
    <property type="entry name" value="MULTIPLE INOSITOL POLYPHOSPHATE PHOSPHATASE-RELATED"/>
    <property type="match status" value="1"/>
</dbReference>
<dbReference type="RefSeq" id="XP_025373094.1">
    <property type="nucleotide sequence ID" value="XM_025512829.1"/>
</dbReference>
<keyword evidence="5" id="KW-0732">Signal</keyword>
<evidence type="ECO:0000256" key="1">
    <source>
        <dbReference type="ARBA" id="ARBA00022801"/>
    </source>
</evidence>
<feature type="disulfide bond" evidence="3">
    <location>
        <begin position="84"/>
        <end position="457"/>
    </location>
</feature>
<evidence type="ECO:0000256" key="3">
    <source>
        <dbReference type="PIRSR" id="PIRSR000894-2"/>
    </source>
</evidence>
<evidence type="ECO:0000256" key="4">
    <source>
        <dbReference type="SAM" id="MobiDB-lite"/>
    </source>
</evidence>
<keyword evidence="7" id="KW-1185">Reference proteome</keyword>
<protein>
    <submittedName>
        <fullName evidence="6">Phosphoglycerate mutase-like protein</fullName>
    </submittedName>
</protein>
<keyword evidence="3" id="KW-1015">Disulfide bond</keyword>
<dbReference type="InterPro" id="IPR000560">
    <property type="entry name" value="His_Pase_clade-2"/>
</dbReference>
<evidence type="ECO:0000256" key="5">
    <source>
        <dbReference type="SAM" id="SignalP"/>
    </source>
</evidence>
<feature type="chain" id="PRO_5016423740" evidence="5">
    <location>
        <begin position="26"/>
        <end position="524"/>
    </location>
</feature>
<dbReference type="GO" id="GO:0003993">
    <property type="term" value="F:acid phosphatase activity"/>
    <property type="evidence" value="ECO:0007669"/>
    <property type="project" value="TreeGrafter"/>
</dbReference>
<evidence type="ECO:0000313" key="6">
    <source>
        <dbReference type="EMBL" id="PWN45934.1"/>
    </source>
</evidence>
<dbReference type="Pfam" id="PF00328">
    <property type="entry name" value="His_Phos_2"/>
    <property type="match status" value="1"/>
</dbReference>
<sequence>MLWPMPRKSVTLSAILLVCLSSTRSAPAPAPAPAPAYQQSFQSPLLTSPDKSPHHGDWDPLEHMSGISPYHDAPGANLKLPKGCTSRAIAMLIRHSSIAANDDEWEEYMEPFVQRLASHFASPDADWPKSGRLAFLRGWKSPISSDNLEALTEPGAHDAYRQGKRLRHLHPHLFPPLELGKKTREAGGGGKVKTPFKVWSASSDRDVGTAKNWIRGAFPEWQRGESGEGDGKHLTLITVNNKDPNWGYSLTPHKVCKKFSKEPGTQEQREWLEVFGQRPLRQLKNLAPEFDWKLEDVIALPMLCGYESVIFGVGKSHFCDIFDHKTFRDFGYWNDLRYHKMVGYGSPLAPYLGAQWLNTSTHNLLAIGKDADPHDDVSFRASLDDPLPLPPNQTHTQYLFPYFTHREEPPMALVALGIWNQTAQYDLPTDRNPEDRVWHTSHVLPFLGHVALERITCSPSTTATSSSLSKADFVRVIVNGAVQKLPACHDGPEGSCALDRFEQFVRERTEEYKGVEEACEGTKT</sequence>
<dbReference type="Gene3D" id="3.40.50.1240">
    <property type="entry name" value="Phosphoglycerate mutase-like"/>
    <property type="match status" value="1"/>
</dbReference>
<organism evidence="6 7">
    <name type="scientific">Ceraceosorus guamensis</name>
    <dbReference type="NCBI Taxonomy" id="1522189"/>
    <lineage>
        <taxon>Eukaryota</taxon>
        <taxon>Fungi</taxon>
        <taxon>Dikarya</taxon>
        <taxon>Basidiomycota</taxon>
        <taxon>Ustilaginomycotina</taxon>
        <taxon>Exobasidiomycetes</taxon>
        <taxon>Ceraceosorales</taxon>
        <taxon>Ceraceosoraceae</taxon>
        <taxon>Ceraceosorus</taxon>
    </lineage>
</organism>
<dbReference type="GO" id="GO:0009277">
    <property type="term" value="C:fungal-type cell wall"/>
    <property type="evidence" value="ECO:0007669"/>
    <property type="project" value="TreeGrafter"/>
</dbReference>
<accession>A0A316W8P4</accession>
<dbReference type="InterPro" id="IPR016274">
    <property type="entry name" value="Histidine_acid_Pase_euk"/>
</dbReference>
<keyword evidence="1" id="KW-0378">Hydrolase</keyword>
<proteinExistence type="predicted"/>
<name>A0A316W8P4_9BASI</name>
<dbReference type="PIRSF" id="PIRSF000894">
    <property type="entry name" value="Acid_phosphatase"/>
    <property type="match status" value="1"/>
</dbReference>
<evidence type="ECO:0000313" key="7">
    <source>
        <dbReference type="Proteomes" id="UP000245783"/>
    </source>
</evidence>
<dbReference type="Proteomes" id="UP000245783">
    <property type="component" value="Unassembled WGS sequence"/>
</dbReference>
<gene>
    <name evidence="6" type="ORF">IE81DRAFT_319781</name>
</gene>
<dbReference type="InParanoid" id="A0A316W8P4"/>
<feature type="disulfide bond" evidence="3">
    <location>
        <begin position="304"/>
        <end position="319"/>
    </location>
</feature>
<dbReference type="CDD" id="cd07061">
    <property type="entry name" value="HP_HAP_like"/>
    <property type="match status" value="1"/>
</dbReference>
<feature type="compositionally biased region" description="Basic and acidic residues" evidence="4">
    <location>
        <begin position="51"/>
        <end position="62"/>
    </location>
</feature>
<dbReference type="EMBL" id="KZ819353">
    <property type="protein sequence ID" value="PWN45934.1"/>
    <property type="molecule type" value="Genomic_DNA"/>
</dbReference>
<dbReference type="PANTHER" id="PTHR20963:SF12">
    <property type="entry name" value="HISTIDINE ACID PHOSPHATASE"/>
    <property type="match status" value="1"/>
</dbReference>
<feature type="region of interest" description="Disordered" evidence="4">
    <location>
        <begin position="28"/>
        <end position="66"/>
    </location>
</feature>
<dbReference type="STRING" id="1522189.A0A316W8P4"/>
<dbReference type="InterPro" id="IPR029033">
    <property type="entry name" value="His_PPase_superfam"/>
</dbReference>